<dbReference type="InterPro" id="IPR010987">
    <property type="entry name" value="Glutathione-S-Trfase_C-like"/>
</dbReference>
<gene>
    <name evidence="4" type="ORF">OM076_05525</name>
</gene>
<dbReference type="Gene3D" id="3.40.30.10">
    <property type="entry name" value="Glutaredoxin"/>
    <property type="match status" value="1"/>
</dbReference>
<dbReference type="SFLD" id="SFLDS00019">
    <property type="entry name" value="Glutathione_Transferase_(cytos"/>
    <property type="match status" value="1"/>
</dbReference>
<dbReference type="SUPFAM" id="SSF52833">
    <property type="entry name" value="Thioredoxin-like"/>
    <property type="match status" value="1"/>
</dbReference>
<dbReference type="PANTHER" id="PTHR44051">
    <property type="entry name" value="GLUTATHIONE S-TRANSFERASE-RELATED"/>
    <property type="match status" value="1"/>
</dbReference>
<evidence type="ECO:0000259" key="2">
    <source>
        <dbReference type="PROSITE" id="PS50404"/>
    </source>
</evidence>
<dbReference type="InterPro" id="IPR004045">
    <property type="entry name" value="Glutathione_S-Trfase_N"/>
</dbReference>
<dbReference type="RefSeq" id="WP_270038483.1">
    <property type="nucleotide sequence ID" value="NZ_JAPDOD010000003.1"/>
</dbReference>
<proteinExistence type="inferred from homology"/>
<accession>A0A9X3MU46</accession>
<dbReference type="InterPro" id="IPR040079">
    <property type="entry name" value="Glutathione_S-Trfase"/>
</dbReference>
<dbReference type="SUPFAM" id="SSF47616">
    <property type="entry name" value="GST C-terminal domain-like"/>
    <property type="match status" value="1"/>
</dbReference>
<dbReference type="PANTHER" id="PTHR44051:SF2">
    <property type="entry name" value="HYPOTHETICAL GLUTATHIONE S-TRANSFERASE LIKE PROTEIN"/>
    <property type="match status" value="1"/>
</dbReference>
<comment type="caution">
    <text evidence="4">The sequence shown here is derived from an EMBL/GenBank/DDBJ whole genome shotgun (WGS) entry which is preliminary data.</text>
</comment>
<evidence type="ECO:0000313" key="5">
    <source>
        <dbReference type="Proteomes" id="UP001149140"/>
    </source>
</evidence>
<feature type="domain" description="GST N-terminal" evidence="2">
    <location>
        <begin position="1"/>
        <end position="81"/>
    </location>
</feature>
<dbReference type="InterPro" id="IPR004046">
    <property type="entry name" value="GST_C"/>
</dbReference>
<dbReference type="AlphaFoldDB" id="A0A9X3MU46"/>
<dbReference type="InterPro" id="IPR036282">
    <property type="entry name" value="Glutathione-S-Trfase_C_sf"/>
</dbReference>
<dbReference type="PROSITE" id="PS50405">
    <property type="entry name" value="GST_CTER"/>
    <property type="match status" value="1"/>
</dbReference>
<keyword evidence="5" id="KW-1185">Reference proteome</keyword>
<dbReference type="SFLD" id="SFLDG00358">
    <property type="entry name" value="Main_(cytGST)"/>
    <property type="match status" value="1"/>
</dbReference>
<dbReference type="PROSITE" id="PS50404">
    <property type="entry name" value="GST_NTER"/>
    <property type="match status" value="1"/>
</dbReference>
<evidence type="ECO:0000256" key="1">
    <source>
        <dbReference type="RuleBase" id="RU003494"/>
    </source>
</evidence>
<protein>
    <submittedName>
        <fullName evidence="4">Glutathione S-transferase family protein</fullName>
    </submittedName>
</protein>
<organism evidence="4 5">
    <name type="scientific">Solirubrobacter ginsenosidimutans</name>
    <dbReference type="NCBI Taxonomy" id="490573"/>
    <lineage>
        <taxon>Bacteria</taxon>
        <taxon>Bacillati</taxon>
        <taxon>Actinomycetota</taxon>
        <taxon>Thermoleophilia</taxon>
        <taxon>Solirubrobacterales</taxon>
        <taxon>Solirubrobacteraceae</taxon>
        <taxon>Solirubrobacter</taxon>
    </lineage>
</organism>
<sequence length="204" mass="22598">MILYDHPASANCLKVRILLRQLGLSFERVTVDLFSGETRRPEHLARNPDGRVPVLELDSGDVLPESAAILLYLAEGTPFLPSAPLERARVHQWLFFEQNQVEPGLAVARFMALVGRVGKHPEVFADRLRQGRRSLESLERGLVDPFVAGASYTVADTALYGYVHCASEAGAEPSEYPRITAWLGRVEATPGFVNDLEPITWTDS</sequence>
<evidence type="ECO:0000313" key="4">
    <source>
        <dbReference type="EMBL" id="MDA0159713.1"/>
    </source>
</evidence>
<dbReference type="Proteomes" id="UP001149140">
    <property type="component" value="Unassembled WGS sequence"/>
</dbReference>
<dbReference type="CDD" id="cd03056">
    <property type="entry name" value="GST_N_4"/>
    <property type="match status" value="1"/>
</dbReference>
<dbReference type="Pfam" id="PF00043">
    <property type="entry name" value="GST_C"/>
    <property type="match status" value="1"/>
</dbReference>
<feature type="domain" description="GST C-terminal" evidence="3">
    <location>
        <begin position="83"/>
        <end position="204"/>
    </location>
</feature>
<dbReference type="Gene3D" id="1.20.1050.10">
    <property type="match status" value="1"/>
</dbReference>
<reference evidence="4" key="1">
    <citation type="submission" date="2022-10" db="EMBL/GenBank/DDBJ databases">
        <title>The WGS of Solirubrobacter ginsenosidimutans DSM 21036.</title>
        <authorList>
            <person name="Jiang Z."/>
        </authorList>
    </citation>
    <scope>NUCLEOTIDE SEQUENCE</scope>
    <source>
        <strain evidence="4">DSM 21036</strain>
    </source>
</reference>
<dbReference type="Pfam" id="PF02798">
    <property type="entry name" value="GST_N"/>
    <property type="match status" value="1"/>
</dbReference>
<evidence type="ECO:0000259" key="3">
    <source>
        <dbReference type="PROSITE" id="PS50405"/>
    </source>
</evidence>
<dbReference type="EMBL" id="JAPDOD010000003">
    <property type="protein sequence ID" value="MDA0159713.1"/>
    <property type="molecule type" value="Genomic_DNA"/>
</dbReference>
<dbReference type="InterPro" id="IPR036249">
    <property type="entry name" value="Thioredoxin-like_sf"/>
</dbReference>
<name>A0A9X3MU46_9ACTN</name>
<comment type="similarity">
    <text evidence="1">Belongs to the GST superfamily.</text>
</comment>